<keyword evidence="3" id="KW-0863">Zinc-finger</keyword>
<evidence type="ECO:0000259" key="7">
    <source>
        <dbReference type="PROSITE" id="PS50097"/>
    </source>
</evidence>
<evidence type="ECO:0000259" key="8">
    <source>
        <dbReference type="PROSITE" id="PS50134"/>
    </source>
</evidence>
<dbReference type="Gene3D" id="1.20.1020.10">
    <property type="entry name" value="TAZ domain"/>
    <property type="match status" value="1"/>
</dbReference>
<dbReference type="Pfam" id="PF00651">
    <property type="entry name" value="BTB"/>
    <property type="match status" value="1"/>
</dbReference>
<keyword evidence="10" id="KW-1185">Reference proteome</keyword>
<dbReference type="InterPro" id="IPR000197">
    <property type="entry name" value="Znf_TAZ"/>
</dbReference>
<name>A0AAU9NHT2_9ASTR</name>
<dbReference type="AlphaFoldDB" id="A0AAU9NHT2"/>
<evidence type="ECO:0000313" key="10">
    <source>
        <dbReference type="Proteomes" id="UP001157418"/>
    </source>
</evidence>
<dbReference type="SMART" id="SM00551">
    <property type="entry name" value="ZnF_TAZ"/>
    <property type="match status" value="1"/>
</dbReference>
<dbReference type="PANTHER" id="PTHR46287:SF11">
    <property type="entry name" value="BTB_POZ AND TAZ DOMAIN-CONTAINING PROTEIN 4"/>
    <property type="match status" value="1"/>
</dbReference>
<dbReference type="GO" id="GO:0009725">
    <property type="term" value="P:response to hormone"/>
    <property type="evidence" value="ECO:0007669"/>
    <property type="project" value="UniProtKB-ARBA"/>
</dbReference>
<dbReference type="GO" id="GO:0009751">
    <property type="term" value="P:response to salicylic acid"/>
    <property type="evidence" value="ECO:0007669"/>
    <property type="project" value="UniProtKB-ARBA"/>
</dbReference>
<dbReference type="SMART" id="SM00225">
    <property type="entry name" value="BTB"/>
    <property type="match status" value="1"/>
</dbReference>
<protein>
    <recommendedName>
        <fullName evidence="11">BTB domain-containing protein</fullName>
    </recommendedName>
</protein>
<dbReference type="PROSITE" id="PS50097">
    <property type="entry name" value="BTB"/>
    <property type="match status" value="1"/>
</dbReference>
<evidence type="ECO:0000256" key="5">
    <source>
        <dbReference type="ARBA" id="ARBA00022833"/>
    </source>
</evidence>
<dbReference type="Pfam" id="PF02135">
    <property type="entry name" value="zf-TAZ"/>
    <property type="match status" value="1"/>
</dbReference>
<dbReference type="PANTHER" id="PTHR46287">
    <property type="entry name" value="BTB/POZ AND TAZ DOMAIN-CONTAINING PROTEIN 3-RELATED"/>
    <property type="match status" value="1"/>
</dbReference>
<comment type="caution">
    <text evidence="9">The sequence shown here is derived from an EMBL/GenBank/DDBJ whole genome shotgun (WGS) entry which is preliminary data.</text>
</comment>
<evidence type="ECO:0000256" key="6">
    <source>
        <dbReference type="SAM" id="MobiDB-lite"/>
    </source>
</evidence>
<keyword evidence="2" id="KW-0479">Metal-binding</keyword>
<dbReference type="GO" id="GO:0042542">
    <property type="term" value="P:response to hydrogen peroxide"/>
    <property type="evidence" value="ECO:0007669"/>
    <property type="project" value="UniProtKB-ARBA"/>
</dbReference>
<dbReference type="FunFam" id="1.20.1020.10:FF:000004">
    <property type="entry name" value="BTB/POZ and TAZ domain-containing protein 2"/>
    <property type="match status" value="1"/>
</dbReference>
<dbReference type="InterPro" id="IPR035898">
    <property type="entry name" value="TAZ_dom_sf"/>
</dbReference>
<dbReference type="InterPro" id="IPR011333">
    <property type="entry name" value="SKP1/BTB/POZ_sf"/>
</dbReference>
<evidence type="ECO:0000256" key="3">
    <source>
        <dbReference type="ARBA" id="ARBA00022771"/>
    </source>
</evidence>
<evidence type="ECO:0008006" key="11">
    <source>
        <dbReference type="Google" id="ProtNLM"/>
    </source>
</evidence>
<feature type="domain" description="TAZ-type" evidence="8">
    <location>
        <begin position="271"/>
        <end position="369"/>
    </location>
</feature>
<dbReference type="GO" id="GO:0006355">
    <property type="term" value="P:regulation of DNA-templated transcription"/>
    <property type="evidence" value="ECO:0007669"/>
    <property type="project" value="UniProtKB-ARBA"/>
</dbReference>
<dbReference type="InterPro" id="IPR044513">
    <property type="entry name" value="BT1/2/3/4/5"/>
</dbReference>
<organism evidence="9 10">
    <name type="scientific">Lactuca virosa</name>
    <dbReference type="NCBI Taxonomy" id="75947"/>
    <lineage>
        <taxon>Eukaryota</taxon>
        <taxon>Viridiplantae</taxon>
        <taxon>Streptophyta</taxon>
        <taxon>Embryophyta</taxon>
        <taxon>Tracheophyta</taxon>
        <taxon>Spermatophyta</taxon>
        <taxon>Magnoliopsida</taxon>
        <taxon>eudicotyledons</taxon>
        <taxon>Gunneridae</taxon>
        <taxon>Pentapetalae</taxon>
        <taxon>asterids</taxon>
        <taxon>campanulids</taxon>
        <taxon>Asterales</taxon>
        <taxon>Asteraceae</taxon>
        <taxon>Cichorioideae</taxon>
        <taxon>Cichorieae</taxon>
        <taxon>Lactucinae</taxon>
        <taxon>Lactuca</taxon>
    </lineage>
</organism>
<dbReference type="FunFam" id="1.25.40.420:FF:000012">
    <property type="entry name" value="BTB/POZ and TAZ domain-containing protein 2"/>
    <property type="match status" value="1"/>
</dbReference>
<gene>
    <name evidence="9" type="ORF">LVIROSA_LOCUS23736</name>
</gene>
<keyword evidence="5" id="KW-0862">Zinc</keyword>
<proteinExistence type="predicted"/>
<dbReference type="PROSITE" id="PS50134">
    <property type="entry name" value="ZF_TAZ"/>
    <property type="match status" value="1"/>
</dbReference>
<dbReference type="Gene3D" id="3.30.710.10">
    <property type="entry name" value="Potassium Channel Kv1.1, Chain A"/>
    <property type="match status" value="1"/>
</dbReference>
<dbReference type="Proteomes" id="UP001157418">
    <property type="component" value="Unassembled WGS sequence"/>
</dbReference>
<dbReference type="CDD" id="cd14733">
    <property type="entry name" value="BACK"/>
    <property type="match status" value="1"/>
</dbReference>
<accession>A0AAU9NHT2</accession>
<comment type="pathway">
    <text evidence="1">Protein modification; protein ubiquitination.</text>
</comment>
<dbReference type="GO" id="GO:0005516">
    <property type="term" value="F:calmodulin binding"/>
    <property type="evidence" value="ECO:0007669"/>
    <property type="project" value="UniProtKB-ARBA"/>
</dbReference>
<evidence type="ECO:0000256" key="2">
    <source>
        <dbReference type="ARBA" id="ARBA00022723"/>
    </source>
</evidence>
<dbReference type="EMBL" id="CAKMRJ010004445">
    <property type="protein sequence ID" value="CAH1437404.1"/>
    <property type="molecule type" value="Genomic_DNA"/>
</dbReference>
<dbReference type="SUPFAM" id="SSF57933">
    <property type="entry name" value="TAZ domain"/>
    <property type="match status" value="1"/>
</dbReference>
<feature type="region of interest" description="Disordered" evidence="6">
    <location>
        <begin position="33"/>
        <end position="63"/>
    </location>
</feature>
<dbReference type="Gene3D" id="1.25.40.420">
    <property type="match status" value="1"/>
</dbReference>
<keyword evidence="4" id="KW-0833">Ubl conjugation pathway</keyword>
<dbReference type="GO" id="GO:0008270">
    <property type="term" value="F:zinc ion binding"/>
    <property type="evidence" value="ECO:0007669"/>
    <property type="project" value="UniProtKB-KW"/>
</dbReference>
<dbReference type="SUPFAM" id="SSF54695">
    <property type="entry name" value="POZ domain"/>
    <property type="match status" value="1"/>
</dbReference>
<evidence type="ECO:0000313" key="9">
    <source>
        <dbReference type="EMBL" id="CAH1437404.1"/>
    </source>
</evidence>
<evidence type="ECO:0000256" key="1">
    <source>
        <dbReference type="ARBA" id="ARBA00004906"/>
    </source>
</evidence>
<dbReference type="InterPro" id="IPR000210">
    <property type="entry name" value="BTB/POZ_dom"/>
</dbReference>
<reference evidence="9 10" key="1">
    <citation type="submission" date="2022-01" db="EMBL/GenBank/DDBJ databases">
        <authorList>
            <person name="Xiong W."/>
            <person name="Schranz E."/>
        </authorList>
    </citation>
    <scope>NUCLEOTIDE SEQUENCE [LARGE SCALE GENOMIC DNA]</scope>
</reference>
<evidence type="ECO:0000256" key="4">
    <source>
        <dbReference type="ARBA" id="ARBA00022786"/>
    </source>
</evidence>
<feature type="domain" description="BTB" evidence="7">
    <location>
        <begin position="100"/>
        <end position="165"/>
    </location>
</feature>
<sequence>MGQLKYIQFRHCFPTSRLPGGKLQIRREPVMNNSNDEVTLNGGKIEPVPPPLPGSSTTSINPPKGCIMSKNRSSWIRSDCCVSSPTNESWNRLFDEAYRADVKIYTDNDIIIYAHANILGFTSPVFRSMFTKSKNRHRISIRGVPPEAVRTFIRFLYTSCYEASQMEKHVLSLLVLSHAFAVPQLKRECESHIEHGFLNVENVIDVFQLSMLCDAPRVSLICHRFVLKNFKPASSSPGWKAMRTSHPKLEKKLLEFIRNEDRRRKRKVRKMKERKVYLQLYEAMEALVHICKDGCRTIGPQDKALKEDQEPCRYAACKVLESLLRHFAGCKLRVSGGCGHCKRMWQILELHARICADSEGCKVPLCRKNKQKIAKEMKKKRKRKEEMKWKILVGKILRTKSITGGPHFKLA</sequence>